<comment type="caution">
    <text evidence="2">The sequence shown here is derived from an EMBL/GenBank/DDBJ whole genome shotgun (WGS) entry which is preliminary data.</text>
</comment>
<organism evidence="2">
    <name type="scientific">gut metagenome</name>
    <dbReference type="NCBI Taxonomy" id="749906"/>
    <lineage>
        <taxon>unclassified sequences</taxon>
        <taxon>metagenomes</taxon>
        <taxon>organismal metagenomes</taxon>
    </lineage>
</organism>
<reference evidence="2" key="1">
    <citation type="journal article" date="2012" name="PLoS ONE">
        <title>Gene sets for utilization of primary and secondary nutrition supplies in the distal gut of endangered iberian lynx.</title>
        <authorList>
            <person name="Alcaide M."/>
            <person name="Messina E."/>
            <person name="Richter M."/>
            <person name="Bargiela R."/>
            <person name="Peplies J."/>
            <person name="Huws S.A."/>
            <person name="Newbold C.J."/>
            <person name="Golyshin P.N."/>
            <person name="Simon M.A."/>
            <person name="Lopez G."/>
            <person name="Yakimov M.M."/>
            <person name="Ferrer M."/>
        </authorList>
    </citation>
    <scope>NUCLEOTIDE SEQUENCE</scope>
</reference>
<dbReference type="InterPro" id="IPR001711">
    <property type="entry name" value="PLipase_C_Pinositol-sp_Y"/>
</dbReference>
<dbReference type="EMBL" id="AMCI01000493">
    <property type="protein sequence ID" value="EJX08977.1"/>
    <property type="molecule type" value="Genomic_DNA"/>
</dbReference>
<proteinExistence type="predicted"/>
<gene>
    <name evidence="2" type="ORF">EVA_02909</name>
</gene>
<evidence type="ECO:0000259" key="1">
    <source>
        <dbReference type="PROSITE" id="PS50008"/>
    </source>
</evidence>
<protein>
    <recommendedName>
        <fullName evidence="1">PI-PLC Y-box domain-containing protein</fullName>
    </recommendedName>
</protein>
<dbReference type="GO" id="GO:0006629">
    <property type="term" value="P:lipid metabolic process"/>
    <property type="evidence" value="ECO:0007669"/>
    <property type="project" value="InterPro"/>
</dbReference>
<evidence type="ECO:0000313" key="2">
    <source>
        <dbReference type="EMBL" id="EJX08977.1"/>
    </source>
</evidence>
<sequence length="75" mass="9026">MEKLRAQNQRGLRQNYRGGTRAKFNDYAPMHCWKWGEMKQLRIVTALPHTYNIYRTDGEHEIMMKISMAYSLLYI</sequence>
<dbReference type="GO" id="GO:0035556">
    <property type="term" value="P:intracellular signal transduction"/>
    <property type="evidence" value="ECO:0007669"/>
    <property type="project" value="InterPro"/>
</dbReference>
<name>J9GM08_9ZZZZ</name>
<feature type="domain" description="PI-PLC Y-box" evidence="1">
    <location>
        <begin position="8"/>
        <end position="36"/>
    </location>
</feature>
<dbReference type="AlphaFoldDB" id="J9GM08"/>
<dbReference type="GO" id="GO:0004435">
    <property type="term" value="F:phosphatidylinositol-4,5-bisphosphate phospholipase C activity"/>
    <property type="evidence" value="ECO:0007669"/>
    <property type="project" value="InterPro"/>
</dbReference>
<dbReference type="PROSITE" id="PS50008">
    <property type="entry name" value="PIPLC_Y_DOMAIN"/>
    <property type="match status" value="1"/>
</dbReference>
<accession>J9GM08</accession>